<dbReference type="InterPro" id="IPR007890">
    <property type="entry name" value="CHASE2"/>
</dbReference>
<keyword evidence="1" id="KW-0472">Membrane</keyword>
<evidence type="ECO:0000256" key="1">
    <source>
        <dbReference type="SAM" id="Phobius"/>
    </source>
</evidence>
<evidence type="ECO:0000313" key="3">
    <source>
        <dbReference type="EMBL" id="HFM99295.1"/>
    </source>
</evidence>
<evidence type="ECO:0000259" key="2">
    <source>
        <dbReference type="SMART" id="SM01080"/>
    </source>
</evidence>
<reference evidence="3" key="1">
    <citation type="journal article" date="2020" name="mSystems">
        <title>Genome- and Community-Level Interaction Insights into Carbon Utilization and Element Cycling Functions of Hydrothermarchaeota in Hydrothermal Sediment.</title>
        <authorList>
            <person name="Zhou Z."/>
            <person name="Liu Y."/>
            <person name="Xu W."/>
            <person name="Pan J."/>
            <person name="Luo Z.H."/>
            <person name="Li M."/>
        </authorList>
    </citation>
    <scope>NUCLEOTIDE SEQUENCE [LARGE SCALE GENOMIC DNA]</scope>
    <source>
        <strain evidence="3">SpSt-418</strain>
    </source>
</reference>
<dbReference type="Pfam" id="PF12770">
    <property type="entry name" value="CHAT"/>
    <property type="match status" value="1"/>
</dbReference>
<protein>
    <submittedName>
        <fullName evidence="3">CHASE2 domain-containing protein</fullName>
    </submittedName>
</protein>
<dbReference type="AlphaFoldDB" id="A0A7C3PGI9"/>
<proteinExistence type="predicted"/>
<comment type="caution">
    <text evidence="3">The sequence shown here is derived from an EMBL/GenBank/DDBJ whole genome shotgun (WGS) entry which is preliminary data.</text>
</comment>
<feature type="transmembrane region" description="Helical" evidence="1">
    <location>
        <begin position="760"/>
        <end position="779"/>
    </location>
</feature>
<name>A0A7C3PGI9_9CYAN</name>
<keyword evidence="1" id="KW-1133">Transmembrane helix</keyword>
<dbReference type="SMART" id="SM01080">
    <property type="entry name" value="CHASE2"/>
    <property type="match status" value="1"/>
</dbReference>
<dbReference type="InterPro" id="IPR024983">
    <property type="entry name" value="CHAT_dom"/>
</dbReference>
<dbReference type="Pfam" id="PF05226">
    <property type="entry name" value="CHASE2"/>
    <property type="match status" value="1"/>
</dbReference>
<keyword evidence="1" id="KW-0812">Transmembrane</keyword>
<gene>
    <name evidence="3" type="ORF">ENR64_16360</name>
</gene>
<feature type="transmembrane region" description="Helical" evidence="1">
    <location>
        <begin position="785"/>
        <end position="804"/>
    </location>
</feature>
<feature type="transmembrane region" description="Helical" evidence="1">
    <location>
        <begin position="735"/>
        <end position="753"/>
    </location>
</feature>
<organism evidence="3">
    <name type="scientific">Oscillatoriales cyanobacterium SpSt-418</name>
    <dbReference type="NCBI Taxonomy" id="2282169"/>
    <lineage>
        <taxon>Bacteria</taxon>
        <taxon>Bacillati</taxon>
        <taxon>Cyanobacteriota</taxon>
        <taxon>Cyanophyceae</taxon>
        <taxon>Oscillatoriophycideae</taxon>
        <taxon>Oscillatoriales</taxon>
    </lineage>
</organism>
<dbReference type="EMBL" id="DSRU01000235">
    <property type="protein sequence ID" value="HFM99295.1"/>
    <property type="molecule type" value="Genomic_DNA"/>
</dbReference>
<sequence>MPTVSFRLKVWLIEQTCLFELTWGQGQQLTTQLTYPKTLTHLYQTWQQAYLNFYKSALRARTSWSGTLAAPPIDWRAKLVQAEAQLLSEFHHWLHSAELLKIRKAIAEAASNQDRTATAVDVFLTCDAPELMRLPWEAWEIGTEFAATKPIHLSRTPSTIQAEPASRVRQGKMRILAILGDETGLDFRQDQAAVKSLQPMAEIHFVGWQPGTDTTLLRATIARAIADPKGWDILFFAGHSNETVLTGGELAIAPNESMLIQELAQNLAIAKENGLQFAIFNSCNGLSVAQRLIDLGFSQVAVMREPIHNQVAQEFLIRFVRSLAELNDVQEALLAARQHLKLEKHLTYPSAYLVPSLFRHPEAPLFRPQPFRWQQRLKQWMPTKREAIAVSLLLFVSGFPPVQTWLLEQRVWVQAVFRQFTASSSDASSPPVVLVQIDDQTLQRLKIKQVKPMDRALIARLIDRLIELDAKVIGVDYLLDRHNTQDARLRLSLEQAVNHQSWLVFAAYRKDEQWFSVLDDIAKPTWHLKGDIRLPDRHIKQLDYWRESIPPLSYQLAMAQRIEQLRQQVAESQSLPLPNLASSDTLQYQLSAAVTQLDPSHRLTTEAMYSRMITQFSRPLGQRWLQPILDFSLPPTQVYTTLPAWQLLKDGEGWLRSRNLASFESTIVIIVPGGYDEAGVTADGEDNFPLPLAISHWRHHLKQPGSKSQLTGGELHAYSTHHFLKQHLVTPIPDLWLIPLAAIIGKSLSLLIIQNRKRSIFIISFVLIVGYGAIAVLIYQNNQLLLPFLFPITVISIYVLPPIIRKNHD</sequence>
<feature type="domain" description="CHASE2" evidence="2">
    <location>
        <begin position="404"/>
        <end position="752"/>
    </location>
</feature>
<accession>A0A7C3PGI9</accession>